<reference evidence="1" key="1">
    <citation type="submission" date="2020-06" db="EMBL/GenBank/DDBJ databases">
        <authorList>
            <person name="Li T."/>
            <person name="Hu X."/>
            <person name="Zhang T."/>
            <person name="Song X."/>
            <person name="Zhang H."/>
            <person name="Dai N."/>
            <person name="Sheng W."/>
            <person name="Hou X."/>
            <person name="Wei L."/>
        </authorList>
    </citation>
    <scope>NUCLEOTIDE SEQUENCE</scope>
    <source>
        <strain evidence="1">3651</strain>
        <tissue evidence="1">Leaf</tissue>
    </source>
</reference>
<name>A0AAE2CSM2_9LAMI</name>
<accession>A0AAE2CSM2</accession>
<dbReference type="Proteomes" id="UP001293254">
    <property type="component" value="Unassembled WGS sequence"/>
</dbReference>
<organism evidence="1 2">
    <name type="scientific">Sesamum alatum</name>
    <dbReference type="NCBI Taxonomy" id="300844"/>
    <lineage>
        <taxon>Eukaryota</taxon>
        <taxon>Viridiplantae</taxon>
        <taxon>Streptophyta</taxon>
        <taxon>Embryophyta</taxon>
        <taxon>Tracheophyta</taxon>
        <taxon>Spermatophyta</taxon>
        <taxon>Magnoliopsida</taxon>
        <taxon>eudicotyledons</taxon>
        <taxon>Gunneridae</taxon>
        <taxon>Pentapetalae</taxon>
        <taxon>asterids</taxon>
        <taxon>lamiids</taxon>
        <taxon>Lamiales</taxon>
        <taxon>Pedaliaceae</taxon>
        <taxon>Sesamum</taxon>
    </lineage>
</organism>
<comment type="caution">
    <text evidence="1">The sequence shown here is derived from an EMBL/GenBank/DDBJ whole genome shotgun (WGS) entry which is preliminary data.</text>
</comment>
<proteinExistence type="predicted"/>
<reference evidence="1" key="2">
    <citation type="journal article" date="2024" name="Plant">
        <title>Genomic evolution and insights into agronomic trait innovations of Sesamum species.</title>
        <authorList>
            <person name="Miao H."/>
            <person name="Wang L."/>
            <person name="Qu L."/>
            <person name="Liu H."/>
            <person name="Sun Y."/>
            <person name="Le M."/>
            <person name="Wang Q."/>
            <person name="Wei S."/>
            <person name="Zheng Y."/>
            <person name="Lin W."/>
            <person name="Duan Y."/>
            <person name="Cao H."/>
            <person name="Xiong S."/>
            <person name="Wang X."/>
            <person name="Wei L."/>
            <person name="Li C."/>
            <person name="Ma Q."/>
            <person name="Ju M."/>
            <person name="Zhao R."/>
            <person name="Li G."/>
            <person name="Mu C."/>
            <person name="Tian Q."/>
            <person name="Mei H."/>
            <person name="Zhang T."/>
            <person name="Gao T."/>
            <person name="Zhang H."/>
        </authorList>
    </citation>
    <scope>NUCLEOTIDE SEQUENCE</scope>
    <source>
        <strain evidence="1">3651</strain>
    </source>
</reference>
<protein>
    <submittedName>
        <fullName evidence="1">Uncharacterized protein</fullName>
    </submittedName>
</protein>
<dbReference type="AlphaFoldDB" id="A0AAE2CSM2"/>
<evidence type="ECO:0000313" key="1">
    <source>
        <dbReference type="EMBL" id="KAK4433071.1"/>
    </source>
</evidence>
<dbReference type="EMBL" id="JACGWO010000003">
    <property type="protein sequence ID" value="KAK4433071.1"/>
    <property type="molecule type" value="Genomic_DNA"/>
</dbReference>
<sequence>MSKRRKLHEPCNGEAASLIVIDFCLGRTVYACGGTSFSSTPWPGLAPVDATSIRTIAISFPVLPVISSVLQFELLHQRPTELAVNWGETLNSLRAAVDELDPSQELVPHAISNSDPSMTGLACWWCEEYNELLGFAAAAVATVGLTDRYGVADRAIWSESQYV</sequence>
<gene>
    <name evidence="1" type="ORF">Salat_1069300</name>
</gene>
<keyword evidence="2" id="KW-1185">Reference proteome</keyword>
<evidence type="ECO:0000313" key="2">
    <source>
        <dbReference type="Proteomes" id="UP001293254"/>
    </source>
</evidence>